<feature type="compositionally biased region" description="Polar residues" evidence="1">
    <location>
        <begin position="122"/>
        <end position="140"/>
    </location>
</feature>
<evidence type="ECO:0000313" key="3">
    <source>
        <dbReference type="Proteomes" id="UP000324767"/>
    </source>
</evidence>
<gene>
    <name evidence="2" type="ORF">FRX48_05444</name>
</gene>
<accession>A0A5M8PQB4</accession>
<feature type="region of interest" description="Disordered" evidence="1">
    <location>
        <begin position="122"/>
        <end position="152"/>
    </location>
</feature>
<dbReference type="EMBL" id="VXIT01000008">
    <property type="protein sequence ID" value="KAA6411132.1"/>
    <property type="molecule type" value="Genomic_DNA"/>
</dbReference>
<dbReference type="OrthoDB" id="5368764at2759"/>
<dbReference type="AlphaFoldDB" id="A0A5M8PQB4"/>
<name>A0A5M8PQB4_9LECA</name>
<reference evidence="2 3" key="1">
    <citation type="submission" date="2019-09" db="EMBL/GenBank/DDBJ databases">
        <title>The hologenome of the rock-dwelling lichen Lasallia pustulata.</title>
        <authorList>
            <person name="Greshake Tzovaras B."/>
            <person name="Segers F."/>
            <person name="Bicker A."/>
            <person name="Dal Grande F."/>
            <person name="Otte J."/>
            <person name="Hankeln T."/>
            <person name="Schmitt I."/>
            <person name="Ebersberger I."/>
        </authorList>
    </citation>
    <scope>NUCLEOTIDE SEQUENCE [LARGE SCALE GENOMIC DNA]</scope>
    <source>
        <strain evidence="2">A1-1</strain>
    </source>
</reference>
<organism evidence="2 3">
    <name type="scientific">Lasallia pustulata</name>
    <dbReference type="NCBI Taxonomy" id="136370"/>
    <lineage>
        <taxon>Eukaryota</taxon>
        <taxon>Fungi</taxon>
        <taxon>Dikarya</taxon>
        <taxon>Ascomycota</taxon>
        <taxon>Pezizomycotina</taxon>
        <taxon>Lecanoromycetes</taxon>
        <taxon>OSLEUM clade</taxon>
        <taxon>Umbilicariomycetidae</taxon>
        <taxon>Umbilicariales</taxon>
        <taxon>Umbilicariaceae</taxon>
        <taxon>Lasallia</taxon>
    </lineage>
</organism>
<sequence length="416" mass="46862">MSTSTANWFLPTCNWKRRTEDYALVFHRAAPIQHALRMHDRLPPIHYYNYQQYADFWPEHRYDFAPCGYSKLVYADVDQASPSHKDLVKKWAEEEDADVEDESVITEKQNLLAAARKKLGITSSDPSAQNNPDAGGSSATPPIPNDADPSWPDSAVLSELRHQISDPHSWILSYIMRLPTRSAKASVLRLLTEQSRARLVRPVLLLLDMMDSCQATKAGETRGWVSAYDLLDNLIVIKPFASRAGHHPLGDAWFGDVVRDGVSFKGSPQQLVQLVNQRDGFGAKDDPNRHFSQIVRMEAVGWVLEYAGPLGLPVDLDVKGTLDEDYEERQRSAWEKFARVKFPNQEKAGVEEGEDGEVKCLYEGMLAVLEDAEGGFRHAAVGARKEGREKVVRNLVGFWEGTMRELRGLMEEPGRE</sequence>
<evidence type="ECO:0000313" key="2">
    <source>
        <dbReference type="EMBL" id="KAA6411132.1"/>
    </source>
</evidence>
<evidence type="ECO:0000256" key="1">
    <source>
        <dbReference type="SAM" id="MobiDB-lite"/>
    </source>
</evidence>
<comment type="caution">
    <text evidence="2">The sequence shown here is derived from an EMBL/GenBank/DDBJ whole genome shotgun (WGS) entry which is preliminary data.</text>
</comment>
<dbReference type="Proteomes" id="UP000324767">
    <property type="component" value="Unassembled WGS sequence"/>
</dbReference>
<protein>
    <submittedName>
        <fullName evidence="2">Uncharacterized protein</fullName>
    </submittedName>
</protein>
<proteinExistence type="predicted"/>